<dbReference type="Pfam" id="PF00565">
    <property type="entry name" value="SNase"/>
    <property type="match status" value="1"/>
</dbReference>
<evidence type="ECO:0000259" key="1">
    <source>
        <dbReference type="Pfam" id="PF00565"/>
    </source>
</evidence>
<protein>
    <submittedName>
        <fullName evidence="2 3">Nuclease</fullName>
    </submittedName>
</protein>
<comment type="caution">
    <text evidence="2">The sequence shown here is derived from an EMBL/GenBank/DDBJ whole genome shotgun (WGS) entry which is preliminary data.</text>
</comment>
<dbReference type="EMBL" id="PVBU01000019">
    <property type="protein sequence ID" value="PQV41790.1"/>
    <property type="molecule type" value="Genomic_DNA"/>
</dbReference>
<sequence length="109" mass="12585">MKANSRKRKTKRTGWKSRTVKRCIDGDTLEMTNGDRIRLSKVRSPETYQKGGNKSTNVLRGMVNKCKKKIQYKPTSTKGSYNRIVAEVKNKDGSINERMRKKGYKSRGR</sequence>
<name>A0A315B6U1_9EURY</name>
<gene>
    <name evidence="2" type="ORF">B0H22_1198</name>
    <name evidence="3" type="ORF">EDD83_02935</name>
</gene>
<dbReference type="Proteomes" id="UP000251060">
    <property type="component" value="Unassembled WGS sequence"/>
</dbReference>
<accession>A0A315B6U1</accession>
<dbReference type="InterPro" id="IPR016071">
    <property type="entry name" value="Staphylococal_nuclease_OB-fold"/>
</dbReference>
<reference evidence="2 4" key="1">
    <citation type="submission" date="2018-02" db="EMBL/GenBank/DDBJ databases">
        <title>Subsurface microbial communities from deep shales in Ohio and West Virginia, USA.</title>
        <authorList>
            <person name="Wrighton K."/>
        </authorList>
    </citation>
    <scope>NUCLEOTIDE SEQUENCE [LARGE SCALE GENOMIC DNA]</scope>
    <source>
        <strain evidence="2 4">DSM 10369</strain>
    </source>
</reference>
<dbReference type="InterPro" id="IPR035437">
    <property type="entry name" value="SNase_OB-fold_sf"/>
</dbReference>
<dbReference type="AlphaFoldDB" id="A0A315B6U1"/>
<feature type="domain" description="TNase-like" evidence="1">
    <location>
        <begin position="36"/>
        <end position="104"/>
    </location>
</feature>
<dbReference type="EMBL" id="RJJF01000008">
    <property type="protein sequence ID" value="RNI11385.1"/>
    <property type="molecule type" value="Genomic_DNA"/>
</dbReference>
<proteinExistence type="predicted"/>
<evidence type="ECO:0000313" key="2">
    <source>
        <dbReference type="EMBL" id="PQV41790.1"/>
    </source>
</evidence>
<evidence type="ECO:0000313" key="3">
    <source>
        <dbReference type="EMBL" id="RNI11385.1"/>
    </source>
</evidence>
<dbReference type="Gene3D" id="2.40.50.90">
    <property type="match status" value="1"/>
</dbReference>
<dbReference type="SUPFAM" id="SSF50199">
    <property type="entry name" value="Staphylococcal nuclease"/>
    <property type="match status" value="1"/>
</dbReference>
<dbReference type="RefSeq" id="WP_105461066.1">
    <property type="nucleotide sequence ID" value="NZ_PVBU01000019.1"/>
</dbReference>
<reference evidence="3 5" key="2">
    <citation type="submission" date="2018-10" db="EMBL/GenBank/DDBJ databases">
        <title>Cultivation of a novel Methanohalophilus strain from Kebrit Deep of the Red Sea and a genomic comparison of members of the genus Methanohalophilus.</title>
        <authorList>
            <person name="Guan Y."/>
            <person name="Ngugi D.K."/>
            <person name="Stingl U."/>
        </authorList>
    </citation>
    <scope>NUCLEOTIDE SEQUENCE [LARGE SCALE GENOMIC DNA]</scope>
    <source>
        <strain evidence="3 5">DSM 10369</strain>
    </source>
</reference>
<organism evidence="2 4">
    <name type="scientific">Methanohalophilus euhalobius</name>
    <dbReference type="NCBI Taxonomy" id="51203"/>
    <lineage>
        <taxon>Archaea</taxon>
        <taxon>Methanobacteriati</taxon>
        <taxon>Methanobacteriota</taxon>
        <taxon>Stenosarchaea group</taxon>
        <taxon>Methanomicrobia</taxon>
        <taxon>Methanosarcinales</taxon>
        <taxon>Methanosarcinaceae</taxon>
        <taxon>Methanohalophilus</taxon>
    </lineage>
</organism>
<dbReference type="Proteomes" id="UP000273978">
    <property type="component" value="Unassembled WGS sequence"/>
</dbReference>
<evidence type="ECO:0000313" key="4">
    <source>
        <dbReference type="Proteomes" id="UP000251060"/>
    </source>
</evidence>
<evidence type="ECO:0000313" key="5">
    <source>
        <dbReference type="Proteomes" id="UP000273978"/>
    </source>
</evidence>